<feature type="compositionally biased region" description="Polar residues" evidence="1">
    <location>
        <begin position="299"/>
        <end position="328"/>
    </location>
</feature>
<feature type="region of interest" description="Disordered" evidence="1">
    <location>
        <begin position="684"/>
        <end position="769"/>
    </location>
</feature>
<feature type="domain" description="GBF-interacting protein 1 N-terminal" evidence="2">
    <location>
        <begin position="26"/>
        <end position="85"/>
    </location>
</feature>
<dbReference type="InterPro" id="IPR044277">
    <property type="entry name" value="GIP1"/>
</dbReference>
<evidence type="ECO:0000313" key="3">
    <source>
        <dbReference type="EMBL" id="CAH9100827.1"/>
    </source>
</evidence>
<feature type="region of interest" description="Disordered" evidence="1">
    <location>
        <begin position="1"/>
        <end position="27"/>
    </location>
</feature>
<dbReference type="EMBL" id="CAMAPF010000109">
    <property type="protein sequence ID" value="CAH9100827.1"/>
    <property type="molecule type" value="Genomic_DNA"/>
</dbReference>
<feature type="compositionally biased region" description="Basic and acidic residues" evidence="1">
    <location>
        <begin position="437"/>
        <end position="447"/>
    </location>
</feature>
<dbReference type="Proteomes" id="UP001152523">
    <property type="component" value="Unassembled WGS sequence"/>
</dbReference>
<feature type="compositionally biased region" description="Basic and acidic residues" evidence="1">
    <location>
        <begin position="83"/>
        <end position="96"/>
    </location>
</feature>
<feature type="compositionally biased region" description="Polar residues" evidence="1">
    <location>
        <begin position="268"/>
        <end position="283"/>
    </location>
</feature>
<name>A0AAV0DK58_9ASTE</name>
<dbReference type="PANTHER" id="PTHR46775">
    <property type="entry name" value="FLOCCULATION PROTEIN (DUF1296)"/>
    <property type="match status" value="1"/>
</dbReference>
<feature type="region of interest" description="Disordered" evidence="1">
    <location>
        <begin position="434"/>
        <end position="519"/>
    </location>
</feature>
<keyword evidence="4" id="KW-1185">Reference proteome</keyword>
<reference evidence="3" key="1">
    <citation type="submission" date="2022-07" db="EMBL/GenBank/DDBJ databases">
        <authorList>
            <person name="Macas J."/>
            <person name="Novak P."/>
            <person name="Neumann P."/>
        </authorList>
    </citation>
    <scope>NUCLEOTIDE SEQUENCE</scope>
</reference>
<organism evidence="3 4">
    <name type="scientific">Cuscuta epithymum</name>
    <dbReference type="NCBI Taxonomy" id="186058"/>
    <lineage>
        <taxon>Eukaryota</taxon>
        <taxon>Viridiplantae</taxon>
        <taxon>Streptophyta</taxon>
        <taxon>Embryophyta</taxon>
        <taxon>Tracheophyta</taxon>
        <taxon>Spermatophyta</taxon>
        <taxon>Magnoliopsida</taxon>
        <taxon>eudicotyledons</taxon>
        <taxon>Gunneridae</taxon>
        <taxon>Pentapetalae</taxon>
        <taxon>asterids</taxon>
        <taxon>lamiids</taxon>
        <taxon>Solanales</taxon>
        <taxon>Convolvulaceae</taxon>
        <taxon>Cuscuteae</taxon>
        <taxon>Cuscuta</taxon>
        <taxon>Cuscuta subgen. Cuscuta</taxon>
    </lineage>
</organism>
<dbReference type="PANTHER" id="PTHR46775:SF1">
    <property type="entry name" value="FLOCCULATION PROTEIN (DUF1296)"/>
    <property type="match status" value="1"/>
</dbReference>
<feature type="compositionally biased region" description="Polar residues" evidence="1">
    <location>
        <begin position="342"/>
        <end position="356"/>
    </location>
</feature>
<protein>
    <recommendedName>
        <fullName evidence="2">GBF-interacting protein 1 N-terminal domain-containing protein</fullName>
    </recommendedName>
</protein>
<feature type="compositionally biased region" description="Polar residues" evidence="1">
    <location>
        <begin position="453"/>
        <end position="465"/>
    </location>
</feature>
<dbReference type="InterPro" id="IPR009719">
    <property type="entry name" value="GIP1_N"/>
</dbReference>
<dbReference type="GO" id="GO:0051082">
    <property type="term" value="F:unfolded protein binding"/>
    <property type="evidence" value="ECO:0007669"/>
    <property type="project" value="TreeGrafter"/>
</dbReference>
<accession>A0AAV0DK58</accession>
<feature type="region of interest" description="Disordered" evidence="1">
    <location>
        <begin position="70"/>
        <end position="363"/>
    </location>
</feature>
<dbReference type="Pfam" id="PF06972">
    <property type="entry name" value="GIP1_N"/>
    <property type="match status" value="1"/>
</dbReference>
<dbReference type="SUPFAM" id="SSF46934">
    <property type="entry name" value="UBA-like"/>
    <property type="match status" value="1"/>
</dbReference>
<evidence type="ECO:0000259" key="2">
    <source>
        <dbReference type="Pfam" id="PF06972"/>
    </source>
</evidence>
<proteinExistence type="predicted"/>
<feature type="compositionally biased region" description="Low complexity" evidence="1">
    <location>
        <begin position="218"/>
        <end position="233"/>
    </location>
</feature>
<feature type="compositionally biased region" description="Low complexity" evidence="1">
    <location>
        <begin position="1"/>
        <end position="14"/>
    </location>
</feature>
<dbReference type="AlphaFoldDB" id="A0AAV0DK58"/>
<evidence type="ECO:0000256" key="1">
    <source>
        <dbReference type="SAM" id="MobiDB-lite"/>
    </source>
</evidence>
<feature type="compositionally biased region" description="Polar residues" evidence="1">
    <location>
        <begin position="745"/>
        <end position="769"/>
    </location>
</feature>
<dbReference type="InterPro" id="IPR009060">
    <property type="entry name" value="UBA-like_sf"/>
</dbReference>
<evidence type="ECO:0000313" key="4">
    <source>
        <dbReference type="Proteomes" id="UP001152523"/>
    </source>
</evidence>
<gene>
    <name evidence="3" type="ORF">CEPIT_LOCUS15405</name>
</gene>
<comment type="caution">
    <text evidence="3">The sequence shown here is derived from an EMBL/GenBank/DDBJ whole genome shotgun (WGS) entry which is preliminary data.</text>
</comment>
<sequence length="885" mass="93842">MSGSKSSSSKSSSVVGGGAATARVSIPSGVLKTIQQIKEITGNHSDEEVYAMLKECSMDPNDTIPRLLFQDTFHEVKRKRERRKENINKEPLESKPKPATMGRGSKADRRGLSSRYASQDGGGGGRNSASGKENGSIHALEKSLSPTYVSPHKEEKSIIRGTSVASPNALDVGTSAPTTHTVTGKMEGPPQHGARVDANRSPNVRKGIRGNHGLAIQSSSDSTSSDTHLSASDPVLLPSQDSKPTGALGGSKSEVRTGSAPVAAIFNDTITTSETSEVRSNVQVKKPTAFQGAGKNKLVVSSQVDSSHAGSSLGRPSSNYNNRSQAIGSQKAGPAKEWKPKATNSNPLPGSGTVSSPEAPKISVEPNIMLESRQGAFETKEETLELQKKLEEVHISEVQHVIIPDHLHVPEAQKLGFFFGSFDAIYGSSTSFSTAAENEKSPPHSETSEVIEGTTTGQIPSNESAIPSVDEADFSDNNPLSSSHGEENLPSKVGELSPSVPEYDEPKPENLQGDHQYSAGQTPLSYGFVPPILGSSQVGPFESSESQARDASRVSNFVQPYDPTSYYAQLYRSGVDCDGRISPFHSTGVHAKLNGNVALMSPPTPQSIQEGGSTLVFSAAATPLVTQTAAGLVQSSIAVPPPPLPAVFRQPTGMHLPHFPHNYIPYGHYFSPFYPPPAIHQFFSSGAFPQQPPAGSVYQQPPPPGSIAKYSLSQYKQQQQQGGGNAPPNPPTYIGLPGSYGPYASATTNYNPTSTPVAGNPTSTDDRSASQFKENNNVYAGSQQTEGLGVWISAAGRDMSGLHASSFYNLPLQGQVTFAPTQAGHGTFAAGIYHPTPPVTTPTGHPLLQHSQNMTIPNDMVGPTANVYQQQPQQQHSQINWPSSY</sequence>